<evidence type="ECO:0000313" key="2">
    <source>
        <dbReference type="EMBL" id="PKK29126.1"/>
    </source>
</evidence>
<dbReference type="PANTHER" id="PTHR35158">
    <property type="entry name" value="CDNA SEQUENCE CN725425"/>
    <property type="match status" value="1"/>
</dbReference>
<accession>A0A2I0MHH6</accession>
<comment type="caution">
    <text evidence="2">The sequence shown here is derived from an EMBL/GenBank/DDBJ whole genome shotgun (WGS) entry which is preliminary data.</text>
</comment>
<dbReference type="AlphaFoldDB" id="A0A2I0MHH6"/>
<dbReference type="STRING" id="8932.A0A2I0MHH6"/>
<keyword evidence="3" id="KW-1185">Reference proteome</keyword>
<sequence length="479" mass="55482">MNWVGGSRSRIILKQERRKQKEFFEKKKLKSKMKLLGVTSPKSSAVSLDLLNLYVVNQISTKKDNENKRKPVHIDITEDVKIPIRRHNIELPMSPLRTQHMSNLDDIQNRLQKQVLDRRRQHLSEKVNYQHNLSQVTESRYVDSSMEHEDNIARAFSACPSSSSGFWSSNCTHPEENFSASLMGNTWEQTCEEKLRNQLGNNFDQDPWITKPPSQCIFRKPDIAPQELFKPLHRLDYMNSARENPVIMTSNELENSEGIEEPLFDVVKETAEWKAPQDGSDCSFLALFEDESRPIHNNPSTKHFNPFVDPSSTDIFTIDPDDRNQMTNRNYPCDTREDYSAISAKRSSVDRRLEGIFTDPEQVLPESNSASGASYKKTSGLHKAHLQDCHEGQHYFLPSENKVKPANLERIETFAYHHAHPISFRENVQNYSRKKSDDESVKELVWRQNQLFAFEEFTTAQEKEYKFGVSSNLHEMDKG</sequence>
<proteinExistence type="predicted"/>
<dbReference type="InterPro" id="IPR027883">
    <property type="entry name" value="Redic1-like"/>
</dbReference>
<protein>
    <submittedName>
        <fullName evidence="2">Uncharacterized protein</fullName>
    </submittedName>
</protein>
<dbReference type="PANTHER" id="PTHR35158:SF1">
    <property type="entry name" value="CDNA SEQUENCE CN725425"/>
    <property type="match status" value="1"/>
</dbReference>
<feature type="region of interest" description="Disordered" evidence="1">
    <location>
        <begin position="315"/>
        <end position="334"/>
    </location>
</feature>
<dbReference type="EMBL" id="AKCR02000012">
    <property type="protein sequence ID" value="PKK29126.1"/>
    <property type="molecule type" value="Genomic_DNA"/>
</dbReference>
<organism evidence="2 3">
    <name type="scientific">Columba livia</name>
    <name type="common">Rock dove</name>
    <dbReference type="NCBI Taxonomy" id="8932"/>
    <lineage>
        <taxon>Eukaryota</taxon>
        <taxon>Metazoa</taxon>
        <taxon>Chordata</taxon>
        <taxon>Craniata</taxon>
        <taxon>Vertebrata</taxon>
        <taxon>Euteleostomi</taxon>
        <taxon>Archelosauria</taxon>
        <taxon>Archosauria</taxon>
        <taxon>Dinosauria</taxon>
        <taxon>Saurischia</taxon>
        <taxon>Theropoda</taxon>
        <taxon>Coelurosauria</taxon>
        <taxon>Aves</taxon>
        <taxon>Neognathae</taxon>
        <taxon>Neoaves</taxon>
        <taxon>Columbimorphae</taxon>
        <taxon>Columbiformes</taxon>
        <taxon>Columbidae</taxon>
        <taxon>Columba</taxon>
    </lineage>
</organism>
<gene>
    <name evidence="2" type="ORF">A306_00007145</name>
</gene>
<dbReference type="InParanoid" id="A0A2I0MHH6"/>
<name>A0A2I0MHH6_COLLI</name>
<evidence type="ECO:0000256" key="1">
    <source>
        <dbReference type="SAM" id="MobiDB-lite"/>
    </source>
</evidence>
<reference evidence="2 3" key="1">
    <citation type="journal article" date="2013" name="Science">
        <title>Genomic diversity and evolution of the head crest in the rock pigeon.</title>
        <authorList>
            <person name="Shapiro M.D."/>
            <person name="Kronenberg Z."/>
            <person name="Li C."/>
            <person name="Domyan E.T."/>
            <person name="Pan H."/>
            <person name="Campbell M."/>
            <person name="Tan H."/>
            <person name="Huff C.D."/>
            <person name="Hu H."/>
            <person name="Vickrey A.I."/>
            <person name="Nielsen S.C."/>
            <person name="Stringham S.A."/>
            <person name="Hu H."/>
            <person name="Willerslev E."/>
            <person name="Gilbert M.T."/>
            <person name="Yandell M."/>
            <person name="Zhang G."/>
            <person name="Wang J."/>
        </authorList>
    </citation>
    <scope>NUCLEOTIDE SEQUENCE [LARGE SCALE GENOMIC DNA]</scope>
    <source>
        <tissue evidence="2">Blood</tissue>
    </source>
</reference>
<evidence type="ECO:0000313" key="3">
    <source>
        <dbReference type="Proteomes" id="UP000053872"/>
    </source>
</evidence>
<dbReference type="Proteomes" id="UP000053872">
    <property type="component" value="Unassembled WGS sequence"/>
</dbReference>